<dbReference type="STRING" id="49186.SAMN05421647_101289"/>
<evidence type="ECO:0000313" key="3">
    <source>
        <dbReference type="Proteomes" id="UP000186895"/>
    </source>
</evidence>
<gene>
    <name evidence="2" type="ORF">SAMN05421647_101289</name>
</gene>
<sequence>MIGFWKRNGAQADEQKAVQESDKGVSFGLGESAQVELINQARHLTLEAGASVAQALAAMESRGSNILLLVQSGRVHLDISENANPLELGAGQVVSCMASGCPLLARLHVQERSVLLCLSESALSQLQDSTQTLLLRQGQAFAAQANAALFAAADKAEARYLQLSDALFRSMETGEVQFAESDAVTQVVKRIPRLPLASVELLRTLTDENSTHAQVAELVHQDPALTAQLLKAINSPAYSLGQSVTDASQAVSLLGFEGVYQIIMAESLRKSLPDNEQFRNSYQRALMLSHIAFALAQATGKGRPAEVSTIALLHDLGRVVIALLVRQNPSFKGVIRQVHPGVVGARLLKDWQLPEAVWRAIEVQHYPEFAMPARLPQDQLIPAALMYISGWVLDGMQKRETTALFVREYQRVLGMKPVDVDTCWEQILKPRLKQRRNALPVVLKNWLEQSD</sequence>
<feature type="domain" description="HDOD" evidence="1">
    <location>
        <begin position="191"/>
        <end position="367"/>
    </location>
</feature>
<evidence type="ECO:0000259" key="1">
    <source>
        <dbReference type="PROSITE" id="PS51833"/>
    </source>
</evidence>
<protein>
    <submittedName>
        <fullName evidence="2">HD-like signal output (HDOD) domain, no enzymatic activity</fullName>
    </submittedName>
</protein>
<dbReference type="SUPFAM" id="SSF109604">
    <property type="entry name" value="HD-domain/PDEase-like"/>
    <property type="match status" value="1"/>
</dbReference>
<dbReference type="InterPro" id="IPR052340">
    <property type="entry name" value="RNase_Y/CdgJ"/>
</dbReference>
<dbReference type="Pfam" id="PF08668">
    <property type="entry name" value="HDOD"/>
    <property type="match status" value="1"/>
</dbReference>
<dbReference type="eggNOG" id="COG1639">
    <property type="taxonomic scope" value="Bacteria"/>
</dbReference>
<dbReference type="Gene3D" id="1.10.3210.10">
    <property type="entry name" value="Hypothetical protein af1432"/>
    <property type="match status" value="1"/>
</dbReference>
<dbReference type="EMBL" id="FTMN01000001">
    <property type="protein sequence ID" value="SIP90897.1"/>
    <property type="molecule type" value="Genomic_DNA"/>
</dbReference>
<dbReference type="PANTHER" id="PTHR33525:SF4">
    <property type="entry name" value="CYCLIC DI-GMP PHOSPHODIESTERASE CDGJ"/>
    <property type="match status" value="1"/>
</dbReference>
<dbReference type="Proteomes" id="UP000186895">
    <property type="component" value="Unassembled WGS sequence"/>
</dbReference>
<dbReference type="PROSITE" id="PS51833">
    <property type="entry name" value="HDOD"/>
    <property type="match status" value="1"/>
</dbReference>
<dbReference type="RefSeq" id="WP_010321824.1">
    <property type="nucleotide sequence ID" value="NZ_FTMN01000001.1"/>
</dbReference>
<name>A0A1N6NFX3_9GAMM</name>
<dbReference type="AlphaFoldDB" id="A0A1N6NFX3"/>
<keyword evidence="3" id="KW-1185">Reference proteome</keyword>
<accession>A0A1N6NFX3</accession>
<evidence type="ECO:0000313" key="2">
    <source>
        <dbReference type="EMBL" id="SIP90897.1"/>
    </source>
</evidence>
<reference evidence="2 3" key="1">
    <citation type="submission" date="2017-01" db="EMBL/GenBank/DDBJ databases">
        <authorList>
            <person name="Mah S.A."/>
            <person name="Swanson W.J."/>
            <person name="Moy G.W."/>
            <person name="Vacquier V.D."/>
        </authorList>
    </citation>
    <scope>NUCLEOTIDE SEQUENCE [LARGE SCALE GENOMIC DNA]</scope>
    <source>
        <strain evidence="2 3">DSM 7027</strain>
    </source>
</reference>
<dbReference type="PANTHER" id="PTHR33525">
    <property type="match status" value="1"/>
</dbReference>
<organism evidence="2 3">
    <name type="scientific">Marinobacterium stanieri</name>
    <dbReference type="NCBI Taxonomy" id="49186"/>
    <lineage>
        <taxon>Bacteria</taxon>
        <taxon>Pseudomonadati</taxon>
        <taxon>Pseudomonadota</taxon>
        <taxon>Gammaproteobacteria</taxon>
        <taxon>Oceanospirillales</taxon>
        <taxon>Oceanospirillaceae</taxon>
        <taxon>Marinobacterium</taxon>
    </lineage>
</organism>
<proteinExistence type="predicted"/>
<dbReference type="InterPro" id="IPR013976">
    <property type="entry name" value="HDOD"/>
</dbReference>